<dbReference type="EMBL" id="BK059134">
    <property type="protein sequence ID" value="DAE33452.1"/>
    <property type="molecule type" value="Genomic_DNA"/>
</dbReference>
<reference evidence="1" key="1">
    <citation type="journal article" date="2021" name="Proc. Natl. Acad. Sci. U.S.A.">
        <title>A Catalog of Tens of Thousands of Viruses from Human Metagenomes Reveals Hidden Associations with Chronic Diseases.</title>
        <authorList>
            <person name="Tisza M.J."/>
            <person name="Buck C.B."/>
        </authorList>
    </citation>
    <scope>NUCLEOTIDE SEQUENCE</scope>
    <source>
        <strain evidence="1">CtQ5V6</strain>
    </source>
</reference>
<protein>
    <submittedName>
        <fullName evidence="1">Uncharacterized protein</fullName>
    </submittedName>
</protein>
<sequence>MRLIDADELKKELYQQWFMDILLTQRNSEDMFYALAKKIDEQPTAYDVDKVVEQLEKLKSLVPVNRVLDDIVNDKPKELGMLIAYEKAIEIVKGGGVDD</sequence>
<accession>A0A8S5RR24</accession>
<name>A0A8S5RR24_9VIRU</name>
<proteinExistence type="predicted"/>
<evidence type="ECO:0000313" key="1">
    <source>
        <dbReference type="EMBL" id="DAE33452.1"/>
    </source>
</evidence>
<organism evidence="1">
    <name type="scientific">virus sp. ctQ5V6</name>
    <dbReference type="NCBI Taxonomy" id="2825815"/>
    <lineage>
        <taxon>Viruses</taxon>
    </lineage>
</organism>